<dbReference type="InterPro" id="IPR012891">
    <property type="entry name" value="GCK_dom"/>
</dbReference>
<dbReference type="Proteomes" id="UP001187471">
    <property type="component" value="Unassembled WGS sequence"/>
</dbReference>
<organism evidence="3 4">
    <name type="scientific">Escallonia rubra</name>
    <dbReference type="NCBI Taxonomy" id="112253"/>
    <lineage>
        <taxon>Eukaryota</taxon>
        <taxon>Viridiplantae</taxon>
        <taxon>Streptophyta</taxon>
        <taxon>Embryophyta</taxon>
        <taxon>Tracheophyta</taxon>
        <taxon>Spermatophyta</taxon>
        <taxon>Magnoliopsida</taxon>
        <taxon>eudicotyledons</taxon>
        <taxon>Gunneridae</taxon>
        <taxon>Pentapetalae</taxon>
        <taxon>asterids</taxon>
        <taxon>campanulids</taxon>
        <taxon>Escalloniales</taxon>
        <taxon>Escalloniaceae</taxon>
        <taxon>Escallonia</taxon>
    </lineage>
</organism>
<feature type="compositionally biased region" description="Polar residues" evidence="1">
    <location>
        <begin position="1"/>
        <end position="22"/>
    </location>
</feature>
<sequence>MSNTESTQYPKTLAIQESSNIPSIEKPKDAQQSTPPTENAHIPKTPETQEPPTDQPSTEGNEEPLEDVATEMGDGAEVDDEEEGECGFCLFMKGGGCKDTFIEWEKCIEEGEKNKEDIVEKCFQATSALKKCMEAHEDYYYPILKAEKVAEEEAAKELEKDKEKEKEGDAGASPSDESGSTDLTKEGDSVGAERKEDS</sequence>
<feature type="compositionally biased region" description="Acidic residues" evidence="1">
    <location>
        <begin position="60"/>
        <end position="81"/>
    </location>
</feature>
<dbReference type="AlphaFoldDB" id="A0AA88R6C2"/>
<comment type="caution">
    <text evidence="3">The sequence shown here is derived from an EMBL/GenBank/DDBJ whole genome shotgun (WGS) entry which is preliminary data.</text>
</comment>
<dbReference type="Gene3D" id="1.10.287.2900">
    <property type="match status" value="1"/>
</dbReference>
<proteinExistence type="predicted"/>
<gene>
    <name evidence="3" type="ORF">RJ640_006341</name>
</gene>
<feature type="domain" description="GCK" evidence="2">
    <location>
        <begin position="84"/>
        <end position="158"/>
    </location>
</feature>
<keyword evidence="4" id="KW-1185">Reference proteome</keyword>
<evidence type="ECO:0000313" key="4">
    <source>
        <dbReference type="Proteomes" id="UP001187471"/>
    </source>
</evidence>
<accession>A0AA88R6C2</accession>
<reference evidence="3" key="1">
    <citation type="submission" date="2022-12" db="EMBL/GenBank/DDBJ databases">
        <title>Draft genome assemblies for two species of Escallonia (Escalloniales).</title>
        <authorList>
            <person name="Chanderbali A."/>
            <person name="Dervinis C."/>
            <person name="Anghel I."/>
            <person name="Soltis D."/>
            <person name="Soltis P."/>
            <person name="Zapata F."/>
        </authorList>
    </citation>
    <scope>NUCLEOTIDE SEQUENCE</scope>
    <source>
        <strain evidence="3">UCBG92.1500</strain>
        <tissue evidence="3">Leaf</tissue>
    </source>
</reference>
<protein>
    <recommendedName>
        <fullName evidence="2">GCK domain-containing protein</fullName>
    </recommendedName>
</protein>
<dbReference type="PANTHER" id="PTHR34357:SF2">
    <property type="entry name" value="F26F24.3-RELATED"/>
    <property type="match status" value="1"/>
</dbReference>
<feature type="region of interest" description="Disordered" evidence="1">
    <location>
        <begin position="1"/>
        <end position="81"/>
    </location>
</feature>
<evidence type="ECO:0000313" key="3">
    <source>
        <dbReference type="EMBL" id="KAK2982927.1"/>
    </source>
</evidence>
<dbReference type="SMART" id="SM01227">
    <property type="entry name" value="GCK"/>
    <property type="match status" value="1"/>
</dbReference>
<dbReference type="EMBL" id="JAVXUO010001376">
    <property type="protein sequence ID" value="KAK2982927.1"/>
    <property type="molecule type" value="Genomic_DNA"/>
</dbReference>
<name>A0AA88R6C2_9ASTE</name>
<evidence type="ECO:0000256" key="1">
    <source>
        <dbReference type="SAM" id="MobiDB-lite"/>
    </source>
</evidence>
<evidence type="ECO:0000259" key="2">
    <source>
        <dbReference type="SMART" id="SM01227"/>
    </source>
</evidence>
<feature type="compositionally biased region" description="Basic and acidic residues" evidence="1">
    <location>
        <begin position="152"/>
        <end position="169"/>
    </location>
</feature>
<feature type="compositionally biased region" description="Low complexity" evidence="1">
    <location>
        <begin position="45"/>
        <end position="59"/>
    </location>
</feature>
<feature type="compositionally biased region" description="Basic and acidic residues" evidence="1">
    <location>
        <begin position="183"/>
        <end position="198"/>
    </location>
</feature>
<dbReference type="Pfam" id="PF07802">
    <property type="entry name" value="GCK"/>
    <property type="match status" value="1"/>
</dbReference>
<dbReference type="PANTHER" id="PTHR34357">
    <property type="entry name" value="F7A19.14 PROTEIN-RELATED"/>
    <property type="match status" value="1"/>
</dbReference>
<feature type="region of interest" description="Disordered" evidence="1">
    <location>
        <begin position="152"/>
        <end position="198"/>
    </location>
</feature>